<feature type="transmembrane region" description="Helical" evidence="5">
    <location>
        <begin position="221"/>
        <end position="242"/>
    </location>
</feature>
<gene>
    <name evidence="7" type="ORF">D8Y22_11085</name>
</gene>
<feature type="domain" description="Phosphatidic acid phosphatase type 2/haloperoxidase" evidence="6">
    <location>
        <begin position="150"/>
        <end position="263"/>
    </location>
</feature>
<organism evidence="7 8">
    <name type="scientific">Salinadaptatus halalkaliphilus</name>
    <dbReference type="NCBI Taxonomy" id="2419781"/>
    <lineage>
        <taxon>Archaea</taxon>
        <taxon>Methanobacteriati</taxon>
        <taxon>Methanobacteriota</taxon>
        <taxon>Stenosarchaea group</taxon>
        <taxon>Halobacteria</taxon>
        <taxon>Halobacteriales</taxon>
        <taxon>Natrialbaceae</taxon>
        <taxon>Salinadaptatus</taxon>
    </lineage>
</organism>
<dbReference type="SMART" id="SM00014">
    <property type="entry name" value="acidPPc"/>
    <property type="match status" value="1"/>
</dbReference>
<dbReference type="PANTHER" id="PTHR31310">
    <property type="match status" value="1"/>
</dbReference>
<accession>A0A4S3TKW5</accession>
<evidence type="ECO:0000256" key="2">
    <source>
        <dbReference type="ARBA" id="ARBA00022692"/>
    </source>
</evidence>
<dbReference type="InterPro" id="IPR052185">
    <property type="entry name" value="IPC_Synthase-Related"/>
</dbReference>
<dbReference type="SUPFAM" id="SSF48317">
    <property type="entry name" value="Acid phosphatase/Vanadium-dependent haloperoxidase"/>
    <property type="match status" value="1"/>
</dbReference>
<feature type="transmembrane region" description="Helical" evidence="5">
    <location>
        <begin position="110"/>
        <end position="132"/>
    </location>
</feature>
<dbReference type="GO" id="GO:0016020">
    <property type="term" value="C:membrane"/>
    <property type="evidence" value="ECO:0007669"/>
    <property type="project" value="UniProtKB-SubCell"/>
</dbReference>
<dbReference type="Proteomes" id="UP000318864">
    <property type="component" value="Unassembled WGS sequence"/>
</dbReference>
<dbReference type="PANTHER" id="PTHR31310:SF7">
    <property type="entry name" value="PA-PHOSPHATASE RELATED-FAMILY PROTEIN DDB_G0268928"/>
    <property type="match status" value="1"/>
</dbReference>
<dbReference type="EMBL" id="RBZW01000025">
    <property type="protein sequence ID" value="THE64794.1"/>
    <property type="molecule type" value="Genomic_DNA"/>
</dbReference>
<evidence type="ECO:0000256" key="3">
    <source>
        <dbReference type="ARBA" id="ARBA00022989"/>
    </source>
</evidence>
<keyword evidence="2 5" id="KW-0812">Transmembrane</keyword>
<dbReference type="RefSeq" id="WP_141464764.1">
    <property type="nucleotide sequence ID" value="NZ_RBZW01000025.1"/>
</dbReference>
<dbReference type="Gene3D" id="1.20.144.10">
    <property type="entry name" value="Phosphatidic acid phosphatase type 2/haloperoxidase"/>
    <property type="match status" value="1"/>
</dbReference>
<keyword evidence="8" id="KW-1185">Reference proteome</keyword>
<comment type="caution">
    <text evidence="7">The sequence shown here is derived from an EMBL/GenBank/DDBJ whole genome shotgun (WGS) entry which is preliminary data.</text>
</comment>
<keyword evidence="3 5" id="KW-1133">Transmembrane helix</keyword>
<evidence type="ECO:0000313" key="8">
    <source>
        <dbReference type="Proteomes" id="UP000318864"/>
    </source>
</evidence>
<feature type="transmembrane region" description="Helical" evidence="5">
    <location>
        <begin position="196"/>
        <end position="214"/>
    </location>
</feature>
<feature type="transmembrane region" description="Helical" evidence="5">
    <location>
        <begin position="40"/>
        <end position="61"/>
    </location>
</feature>
<protein>
    <submittedName>
        <fullName evidence="7">Inositol phosphorylceramide synthase</fullName>
    </submittedName>
</protein>
<feature type="transmembrane region" description="Helical" evidence="5">
    <location>
        <begin position="248"/>
        <end position="266"/>
    </location>
</feature>
<evidence type="ECO:0000313" key="7">
    <source>
        <dbReference type="EMBL" id="THE64794.1"/>
    </source>
</evidence>
<evidence type="ECO:0000256" key="4">
    <source>
        <dbReference type="ARBA" id="ARBA00023136"/>
    </source>
</evidence>
<evidence type="ECO:0000256" key="5">
    <source>
        <dbReference type="SAM" id="Phobius"/>
    </source>
</evidence>
<evidence type="ECO:0000259" key="6">
    <source>
        <dbReference type="SMART" id="SM00014"/>
    </source>
</evidence>
<sequence length="305" mass="34199">MSLVAVALELALIVATMLVTGALAMIGPRRLVASLREFRWRLEVCALPVAMLAVVLVIRWSTVDITMRLERRVIGNNITPLLFGMERALLPENPVIVLQSFQSPELTSFFVFVYIYGYAFLLLFPFLAYFVLDSMDDFSTLILAFTANYAIGLLFYILFIAYGPRNFDPMLFEGLLYDAFPQSRMLTNRVNQNTNVFPSLHTSLSMTVFFLAWLTRAKYPLWVPISGVLAVSVAASTMYLGIHWFSDVVAGTALAAISVYIGRNYTANGLLEMGRRYLGPHVGGLTGYVADRLSAINRFVRDRRS</sequence>
<proteinExistence type="predicted"/>
<dbReference type="CDD" id="cd03386">
    <property type="entry name" value="PAP2_Aur1_like"/>
    <property type="match status" value="1"/>
</dbReference>
<keyword evidence="4 5" id="KW-0472">Membrane</keyword>
<name>A0A4S3TKW5_9EURY</name>
<comment type="subcellular location">
    <subcellularLocation>
        <location evidence="1">Membrane</location>
        <topology evidence="1">Multi-pass membrane protein</topology>
    </subcellularLocation>
</comment>
<dbReference type="InterPro" id="IPR000326">
    <property type="entry name" value="PAP2/HPO"/>
</dbReference>
<evidence type="ECO:0000256" key="1">
    <source>
        <dbReference type="ARBA" id="ARBA00004141"/>
    </source>
</evidence>
<dbReference type="InterPro" id="IPR026841">
    <property type="entry name" value="Aur1/Ipt1"/>
</dbReference>
<feature type="transmembrane region" description="Helical" evidence="5">
    <location>
        <begin position="141"/>
        <end position="162"/>
    </location>
</feature>
<dbReference type="OrthoDB" id="329477at2157"/>
<reference evidence="7 8" key="1">
    <citation type="submission" date="2018-10" db="EMBL/GenBank/DDBJ databases">
        <title>Natronolimnobius sp. XQ-INN 246 isolated from Inner Mongolia Autonomous Region of China.</title>
        <authorList>
            <person name="Xue Q."/>
        </authorList>
    </citation>
    <scope>NUCLEOTIDE SEQUENCE [LARGE SCALE GENOMIC DNA]</scope>
    <source>
        <strain evidence="7 8">XQ-INN 246</strain>
    </source>
</reference>
<dbReference type="Pfam" id="PF14378">
    <property type="entry name" value="PAP2_3"/>
    <property type="match status" value="1"/>
</dbReference>
<dbReference type="AlphaFoldDB" id="A0A4S3TKW5"/>
<dbReference type="InterPro" id="IPR036938">
    <property type="entry name" value="PAP2/HPO_sf"/>
</dbReference>